<dbReference type="PANTHER" id="PTHR45453">
    <property type="entry name" value="PHOSPHATE REGULON SENSOR PROTEIN PHOR"/>
    <property type="match status" value="1"/>
</dbReference>
<evidence type="ECO:0000256" key="10">
    <source>
        <dbReference type="ARBA" id="ARBA00023012"/>
    </source>
</evidence>
<evidence type="ECO:0000256" key="4">
    <source>
        <dbReference type="ARBA" id="ARBA00022475"/>
    </source>
</evidence>
<evidence type="ECO:0000256" key="11">
    <source>
        <dbReference type="ARBA" id="ARBA00023136"/>
    </source>
</evidence>
<keyword evidence="7" id="KW-0547">Nucleotide-binding</keyword>
<evidence type="ECO:0000256" key="12">
    <source>
        <dbReference type="SAM" id="Phobius"/>
    </source>
</evidence>
<evidence type="ECO:0000256" key="7">
    <source>
        <dbReference type="ARBA" id="ARBA00022741"/>
    </source>
</evidence>
<keyword evidence="12" id="KW-1133">Transmembrane helix</keyword>
<dbReference type="CDD" id="cd00075">
    <property type="entry name" value="HATPase"/>
    <property type="match status" value="1"/>
</dbReference>
<dbReference type="SMART" id="SM00091">
    <property type="entry name" value="PAS"/>
    <property type="match status" value="1"/>
</dbReference>
<dbReference type="Gene3D" id="6.10.340.10">
    <property type="match status" value="1"/>
</dbReference>
<evidence type="ECO:0000259" key="13">
    <source>
        <dbReference type="PROSITE" id="PS50109"/>
    </source>
</evidence>
<dbReference type="Gene3D" id="3.30.450.20">
    <property type="entry name" value="PAS domain"/>
    <property type="match status" value="1"/>
</dbReference>
<dbReference type="RefSeq" id="WP_183350160.1">
    <property type="nucleotide sequence ID" value="NZ_JACHEO010000007.1"/>
</dbReference>
<dbReference type="Gene3D" id="1.10.287.130">
    <property type="match status" value="1"/>
</dbReference>
<dbReference type="GO" id="GO:0000155">
    <property type="term" value="F:phosphorelay sensor kinase activity"/>
    <property type="evidence" value="ECO:0007669"/>
    <property type="project" value="InterPro"/>
</dbReference>
<feature type="transmembrane region" description="Helical" evidence="12">
    <location>
        <begin position="7"/>
        <end position="29"/>
    </location>
</feature>
<evidence type="ECO:0000259" key="15">
    <source>
        <dbReference type="PROSITE" id="PS50885"/>
    </source>
</evidence>
<dbReference type="PRINTS" id="PR00344">
    <property type="entry name" value="BCTRLSENSOR"/>
</dbReference>
<dbReference type="FunFam" id="3.30.565.10:FF:000006">
    <property type="entry name" value="Sensor histidine kinase WalK"/>
    <property type="match status" value="1"/>
</dbReference>
<proteinExistence type="predicted"/>
<evidence type="ECO:0000256" key="1">
    <source>
        <dbReference type="ARBA" id="ARBA00000085"/>
    </source>
</evidence>
<dbReference type="EC" id="2.7.13.3" evidence="3"/>
<dbReference type="Pfam" id="PF02518">
    <property type="entry name" value="HATPase_c"/>
    <property type="match status" value="1"/>
</dbReference>
<evidence type="ECO:0000256" key="5">
    <source>
        <dbReference type="ARBA" id="ARBA00022553"/>
    </source>
</evidence>
<evidence type="ECO:0000256" key="9">
    <source>
        <dbReference type="ARBA" id="ARBA00022840"/>
    </source>
</evidence>
<evidence type="ECO:0000256" key="8">
    <source>
        <dbReference type="ARBA" id="ARBA00022777"/>
    </source>
</evidence>
<feature type="domain" description="PAS" evidence="14">
    <location>
        <begin position="255"/>
        <end position="300"/>
    </location>
</feature>
<feature type="transmembrane region" description="Helical" evidence="12">
    <location>
        <begin position="174"/>
        <end position="193"/>
    </location>
</feature>
<dbReference type="GO" id="GO:0006355">
    <property type="term" value="P:regulation of DNA-templated transcription"/>
    <property type="evidence" value="ECO:0007669"/>
    <property type="project" value="InterPro"/>
</dbReference>
<dbReference type="PROSITE" id="PS50885">
    <property type="entry name" value="HAMP"/>
    <property type="match status" value="1"/>
</dbReference>
<dbReference type="InterPro" id="IPR005467">
    <property type="entry name" value="His_kinase_dom"/>
</dbReference>
<keyword evidence="8 16" id="KW-0418">Kinase</keyword>
<dbReference type="InterPro" id="IPR003660">
    <property type="entry name" value="HAMP_dom"/>
</dbReference>
<reference evidence="16 17" key="1">
    <citation type="submission" date="2020-08" db="EMBL/GenBank/DDBJ databases">
        <title>Genomic Encyclopedia of Type Strains, Phase IV (KMG-IV): sequencing the most valuable type-strain genomes for metagenomic binning, comparative biology and taxonomic classification.</title>
        <authorList>
            <person name="Goeker M."/>
        </authorList>
    </citation>
    <scope>NUCLEOTIDE SEQUENCE [LARGE SCALE GENOMIC DNA]</scope>
    <source>
        <strain evidence="16 17">DSM 28570</strain>
    </source>
</reference>
<feature type="domain" description="Histidine kinase" evidence="13">
    <location>
        <begin position="380"/>
        <end position="604"/>
    </location>
</feature>
<dbReference type="PROSITE" id="PS50109">
    <property type="entry name" value="HIS_KIN"/>
    <property type="match status" value="1"/>
</dbReference>
<evidence type="ECO:0000259" key="14">
    <source>
        <dbReference type="PROSITE" id="PS50112"/>
    </source>
</evidence>
<dbReference type="InterPro" id="IPR013767">
    <property type="entry name" value="PAS_fold"/>
</dbReference>
<keyword evidence="12" id="KW-0812">Transmembrane</keyword>
<dbReference type="InterPro" id="IPR004358">
    <property type="entry name" value="Sig_transdc_His_kin-like_C"/>
</dbReference>
<comment type="caution">
    <text evidence="16">The sequence shown here is derived from an EMBL/GenBank/DDBJ whole genome shotgun (WGS) entry which is preliminary data.</text>
</comment>
<dbReference type="SMART" id="SM00304">
    <property type="entry name" value="HAMP"/>
    <property type="match status" value="1"/>
</dbReference>
<keyword evidence="11 12" id="KW-0472">Membrane</keyword>
<keyword evidence="6 16" id="KW-0808">Transferase</keyword>
<sequence>MRQRKLLWHIFPAFLTAILLCIAAVTWYATASIQDFFVHHVGADLTARAGLVRARVERLLADPPELRAFCLQVGRESLTRITVISPDGTVLADSSETPETMENHLQRPEIVTAFAGDTGQSLRFSKTLNEFMLYTAIPIRRAHPGGVATVEAVLRLAVPVTAIDRALAGIQVRIGIGSIVVVAIAGLLVLLLSRRISRPLEAMQHNAEDFARGDFSRKMQTSLPDSASLEVVSLAASMDRMAEMLDDRITTIETHRQQLDTVFSSMIEAVIAIDNDERVIGINAAAARLLAVDAGEAPGRLLQAVVRNIDLQVRIGRVLASGEPVEEEMIFRDREGDKLLHVRIVSLHDGRAKEGGALAVINDVTKLRRLETVRRDFVANVSHELRTPITSIRGYVETLLDGALDNREVAIPFLETVLRQSERLNAIIDDLLALSRIEQESRAGGIDLREGPLVAVLEAAVQTCRIEAEKAGVGLAVDCPAGILATMNDTLLEQAIVNLVVNAIRYSRRDDVVTISAAVRADAEGKPQVAIAVRDTGCGIAPQHLPRLFERFYRSDQARSRTEGGTGLGLAIVKHIVQAHDGTIDVRSQEGIGSEFIITLKGRMA</sequence>
<dbReference type="FunFam" id="1.10.287.130:FF:000008">
    <property type="entry name" value="Two-component sensor histidine kinase"/>
    <property type="match status" value="1"/>
</dbReference>
<dbReference type="InterPro" id="IPR050351">
    <property type="entry name" value="BphY/WalK/GraS-like"/>
</dbReference>
<dbReference type="InterPro" id="IPR003594">
    <property type="entry name" value="HATPase_dom"/>
</dbReference>
<feature type="domain" description="HAMP" evidence="15">
    <location>
        <begin position="194"/>
        <end position="250"/>
    </location>
</feature>
<evidence type="ECO:0000256" key="3">
    <source>
        <dbReference type="ARBA" id="ARBA00012438"/>
    </source>
</evidence>
<dbReference type="InterPro" id="IPR036097">
    <property type="entry name" value="HisK_dim/P_sf"/>
</dbReference>
<dbReference type="InterPro" id="IPR000014">
    <property type="entry name" value="PAS"/>
</dbReference>
<dbReference type="Pfam" id="PF00989">
    <property type="entry name" value="PAS"/>
    <property type="match status" value="1"/>
</dbReference>
<dbReference type="GO" id="GO:0016036">
    <property type="term" value="P:cellular response to phosphate starvation"/>
    <property type="evidence" value="ECO:0007669"/>
    <property type="project" value="TreeGrafter"/>
</dbReference>
<organism evidence="16 17">
    <name type="scientific">Desulfoprunum benzoelyticum</name>
    <dbReference type="NCBI Taxonomy" id="1506996"/>
    <lineage>
        <taxon>Bacteria</taxon>
        <taxon>Pseudomonadati</taxon>
        <taxon>Thermodesulfobacteriota</taxon>
        <taxon>Desulfobulbia</taxon>
        <taxon>Desulfobulbales</taxon>
        <taxon>Desulfobulbaceae</taxon>
        <taxon>Desulfoprunum</taxon>
    </lineage>
</organism>
<dbReference type="CDD" id="cd00130">
    <property type="entry name" value="PAS"/>
    <property type="match status" value="1"/>
</dbReference>
<dbReference type="Pfam" id="PF00672">
    <property type="entry name" value="HAMP"/>
    <property type="match status" value="1"/>
</dbReference>
<name>A0A840UQI7_9BACT</name>
<accession>A0A840UQI7</accession>
<keyword evidence="17" id="KW-1185">Reference proteome</keyword>
<dbReference type="InterPro" id="IPR036890">
    <property type="entry name" value="HATPase_C_sf"/>
</dbReference>
<protein>
    <recommendedName>
        <fullName evidence="3">histidine kinase</fullName>
        <ecNumber evidence="3">2.7.13.3</ecNumber>
    </recommendedName>
</protein>
<comment type="subcellular location">
    <subcellularLocation>
        <location evidence="2">Cell membrane</location>
    </subcellularLocation>
</comment>
<dbReference type="PROSITE" id="PS50112">
    <property type="entry name" value="PAS"/>
    <property type="match status" value="1"/>
</dbReference>
<keyword evidence="9" id="KW-0067">ATP-binding</keyword>
<dbReference type="GO" id="GO:0004721">
    <property type="term" value="F:phosphoprotein phosphatase activity"/>
    <property type="evidence" value="ECO:0007669"/>
    <property type="project" value="TreeGrafter"/>
</dbReference>
<dbReference type="Proteomes" id="UP000539642">
    <property type="component" value="Unassembled WGS sequence"/>
</dbReference>
<keyword evidence="10" id="KW-0902">Two-component regulatory system</keyword>
<evidence type="ECO:0000313" key="17">
    <source>
        <dbReference type="Proteomes" id="UP000539642"/>
    </source>
</evidence>
<dbReference type="InterPro" id="IPR003661">
    <property type="entry name" value="HisK_dim/P_dom"/>
</dbReference>
<keyword evidence="5" id="KW-0597">Phosphoprotein</keyword>
<dbReference type="GO" id="GO:0005524">
    <property type="term" value="F:ATP binding"/>
    <property type="evidence" value="ECO:0007669"/>
    <property type="project" value="UniProtKB-KW"/>
</dbReference>
<dbReference type="SUPFAM" id="SSF55785">
    <property type="entry name" value="PYP-like sensor domain (PAS domain)"/>
    <property type="match status" value="1"/>
</dbReference>
<evidence type="ECO:0000313" key="16">
    <source>
        <dbReference type="EMBL" id="MBB5347915.1"/>
    </source>
</evidence>
<dbReference type="CDD" id="cd06225">
    <property type="entry name" value="HAMP"/>
    <property type="match status" value="1"/>
</dbReference>
<dbReference type="Pfam" id="PF00512">
    <property type="entry name" value="HisKA"/>
    <property type="match status" value="1"/>
</dbReference>
<gene>
    <name evidence="16" type="ORF">HNQ81_001644</name>
</gene>
<dbReference type="EMBL" id="JACHEO010000007">
    <property type="protein sequence ID" value="MBB5347915.1"/>
    <property type="molecule type" value="Genomic_DNA"/>
</dbReference>
<comment type="catalytic activity">
    <reaction evidence="1">
        <text>ATP + protein L-histidine = ADP + protein N-phospho-L-histidine.</text>
        <dbReference type="EC" id="2.7.13.3"/>
    </reaction>
</comment>
<dbReference type="SMART" id="SM00387">
    <property type="entry name" value="HATPase_c"/>
    <property type="match status" value="1"/>
</dbReference>
<evidence type="ECO:0000256" key="2">
    <source>
        <dbReference type="ARBA" id="ARBA00004236"/>
    </source>
</evidence>
<evidence type="ECO:0000256" key="6">
    <source>
        <dbReference type="ARBA" id="ARBA00022679"/>
    </source>
</evidence>
<keyword evidence="4" id="KW-1003">Cell membrane</keyword>
<dbReference type="SUPFAM" id="SSF55874">
    <property type="entry name" value="ATPase domain of HSP90 chaperone/DNA topoisomerase II/histidine kinase"/>
    <property type="match status" value="1"/>
</dbReference>
<dbReference type="InterPro" id="IPR035965">
    <property type="entry name" value="PAS-like_dom_sf"/>
</dbReference>
<dbReference type="SUPFAM" id="SSF47384">
    <property type="entry name" value="Homodimeric domain of signal transducing histidine kinase"/>
    <property type="match status" value="1"/>
</dbReference>
<dbReference type="PANTHER" id="PTHR45453:SF1">
    <property type="entry name" value="PHOSPHATE REGULON SENSOR PROTEIN PHOR"/>
    <property type="match status" value="1"/>
</dbReference>
<dbReference type="SMART" id="SM00388">
    <property type="entry name" value="HisKA"/>
    <property type="match status" value="1"/>
</dbReference>
<dbReference type="GO" id="GO:0005886">
    <property type="term" value="C:plasma membrane"/>
    <property type="evidence" value="ECO:0007669"/>
    <property type="project" value="UniProtKB-SubCell"/>
</dbReference>
<dbReference type="AlphaFoldDB" id="A0A840UQI7"/>
<dbReference type="CDD" id="cd00082">
    <property type="entry name" value="HisKA"/>
    <property type="match status" value="1"/>
</dbReference>
<dbReference type="Gene3D" id="3.30.565.10">
    <property type="entry name" value="Histidine kinase-like ATPase, C-terminal domain"/>
    <property type="match status" value="1"/>
</dbReference>